<proteinExistence type="inferred from homology"/>
<dbReference type="eggNOG" id="COG4974">
    <property type="taxonomic scope" value="Bacteria"/>
</dbReference>
<dbReference type="EMBL" id="AE001437">
    <property type="protein sequence ID" value="AAK79142.1"/>
    <property type="molecule type" value="Genomic_DNA"/>
</dbReference>
<dbReference type="InterPro" id="IPR050090">
    <property type="entry name" value="Tyrosine_recombinase_XerCD"/>
</dbReference>
<dbReference type="SUPFAM" id="SSF56349">
    <property type="entry name" value="DNA breaking-rejoining enzymes"/>
    <property type="match status" value="1"/>
</dbReference>
<dbReference type="GO" id="GO:0051301">
    <property type="term" value="P:cell division"/>
    <property type="evidence" value="ECO:0007669"/>
    <property type="project" value="UniProtKB-KW"/>
</dbReference>
<evidence type="ECO:0000256" key="10">
    <source>
        <dbReference type="ARBA" id="ARBA00023306"/>
    </source>
</evidence>
<evidence type="ECO:0000256" key="7">
    <source>
        <dbReference type="ARBA" id="ARBA00022908"/>
    </source>
</evidence>
<dbReference type="GO" id="GO:0005737">
    <property type="term" value="C:cytoplasm"/>
    <property type="evidence" value="ECO:0007669"/>
    <property type="project" value="UniProtKB-SubCell"/>
</dbReference>
<keyword evidence="7" id="KW-0229">DNA integration</keyword>
<comment type="function">
    <text evidence="1">Site-specific tyrosine recombinase, which acts by catalyzing the cutting and rejoining of the recombining DNA molecules.</text>
</comment>
<dbReference type="Gene3D" id="1.10.443.10">
    <property type="entry name" value="Intergrase catalytic core"/>
    <property type="match status" value="1"/>
</dbReference>
<evidence type="ECO:0000259" key="12">
    <source>
        <dbReference type="PROSITE" id="PS51898"/>
    </source>
</evidence>
<dbReference type="InterPro" id="IPR044068">
    <property type="entry name" value="CB"/>
</dbReference>
<dbReference type="GeneID" id="44997680"/>
<keyword evidence="9" id="KW-0233">DNA recombination</keyword>
<dbReference type="InterPro" id="IPR004107">
    <property type="entry name" value="Integrase_SAM-like_N"/>
</dbReference>
<evidence type="ECO:0000256" key="3">
    <source>
        <dbReference type="ARBA" id="ARBA00008857"/>
    </source>
</evidence>
<dbReference type="KEGG" id="cac:CA_C1170"/>
<evidence type="ECO:0000256" key="9">
    <source>
        <dbReference type="ARBA" id="ARBA00023172"/>
    </source>
</evidence>
<dbReference type="PATRIC" id="fig|272562.8.peg.1375"/>
<dbReference type="PANTHER" id="PTHR30349">
    <property type="entry name" value="PHAGE INTEGRASE-RELATED"/>
    <property type="match status" value="1"/>
</dbReference>
<dbReference type="PROSITE" id="PS51900">
    <property type="entry name" value="CB"/>
    <property type="match status" value="1"/>
</dbReference>
<dbReference type="Pfam" id="PF02899">
    <property type="entry name" value="Phage_int_SAM_1"/>
    <property type="match status" value="1"/>
</dbReference>
<keyword evidence="8 11" id="KW-0238">DNA-binding</keyword>
<evidence type="ECO:0000313" key="15">
    <source>
        <dbReference type="Proteomes" id="UP000000814"/>
    </source>
</evidence>
<comment type="subcellular location">
    <subcellularLocation>
        <location evidence="2">Cytoplasm</location>
    </subcellularLocation>
</comment>
<dbReference type="Proteomes" id="UP000000814">
    <property type="component" value="Chromosome"/>
</dbReference>
<gene>
    <name evidence="14" type="primary">xerD</name>
    <name evidence="14" type="ordered locus">CA_C1170</name>
</gene>
<keyword evidence="5" id="KW-0132">Cell division</keyword>
<sequence length="299" mass="35210">MKVEERLEMYEKNLLVKSEGTRKQYLNDLKVWFRYMKNKKRQITKDEDFVNIDYREIKKFINYLIKNGRAATTIRRKIISLKLFFQYLDQEKIVLDNPFDKIDKRDLPKIPKRLPKSLSIEECKRLINSVNSRNTIRDKCIIIIFLSTGMRLSELISLNVDNILEEEIRIIGKENKERVVYLTDQAKKIVKLYIKQRPKNLKTKALFLSERNGRIARGTVQNAIRNAMYNAGIKGDNDVLVHILRHTFATLLYQSGEVDLFQLQELLGHEDVSTTRIYTDVSKEQLKNAVEANPLNKIF</sequence>
<comment type="similarity">
    <text evidence="3">Belongs to the 'phage' integrase family.</text>
</comment>
<name>Q97JV3_CLOAB</name>
<evidence type="ECO:0000256" key="5">
    <source>
        <dbReference type="ARBA" id="ARBA00022618"/>
    </source>
</evidence>
<dbReference type="GO" id="GO:0007059">
    <property type="term" value="P:chromosome segregation"/>
    <property type="evidence" value="ECO:0007669"/>
    <property type="project" value="UniProtKB-KW"/>
</dbReference>
<evidence type="ECO:0000313" key="14">
    <source>
        <dbReference type="EMBL" id="AAK79142.1"/>
    </source>
</evidence>
<evidence type="ECO:0000256" key="1">
    <source>
        <dbReference type="ARBA" id="ARBA00003283"/>
    </source>
</evidence>
<dbReference type="GO" id="GO:0003677">
    <property type="term" value="F:DNA binding"/>
    <property type="evidence" value="ECO:0007669"/>
    <property type="project" value="UniProtKB-UniRule"/>
</dbReference>
<protein>
    <submittedName>
        <fullName evidence="14">Integrase/recombinase (XerD/xerC family)</fullName>
    </submittedName>
</protein>
<feature type="domain" description="Core-binding (CB)" evidence="13">
    <location>
        <begin position="1"/>
        <end position="89"/>
    </location>
</feature>
<dbReference type="PIR" id="C97044">
    <property type="entry name" value="C97044"/>
</dbReference>
<dbReference type="HOGENOM" id="CLU_027562_9_6_9"/>
<keyword evidence="15" id="KW-1185">Reference proteome</keyword>
<dbReference type="OrthoDB" id="283809at2"/>
<dbReference type="PANTHER" id="PTHR30349:SF77">
    <property type="entry name" value="TYROSINE RECOMBINASE XERC"/>
    <property type="match status" value="1"/>
</dbReference>
<dbReference type="AlphaFoldDB" id="Q97JV3"/>
<dbReference type="InterPro" id="IPR011010">
    <property type="entry name" value="DNA_brk_join_enz"/>
</dbReference>
<dbReference type="STRING" id="272562.CA_C1170"/>
<dbReference type="RefSeq" id="WP_010964483.1">
    <property type="nucleotide sequence ID" value="NC_003030.1"/>
</dbReference>
<feature type="domain" description="Tyr recombinase" evidence="12">
    <location>
        <begin position="113"/>
        <end position="291"/>
    </location>
</feature>
<dbReference type="InterPro" id="IPR010998">
    <property type="entry name" value="Integrase_recombinase_N"/>
</dbReference>
<organism evidence="14 15">
    <name type="scientific">Clostridium acetobutylicum (strain ATCC 824 / DSM 792 / JCM 1419 / IAM 19013 / LMG 5710 / NBRC 13948 / NRRL B-527 / VKM B-1787 / 2291 / W)</name>
    <dbReference type="NCBI Taxonomy" id="272562"/>
    <lineage>
        <taxon>Bacteria</taxon>
        <taxon>Bacillati</taxon>
        <taxon>Bacillota</taxon>
        <taxon>Clostridia</taxon>
        <taxon>Eubacteriales</taxon>
        <taxon>Clostridiaceae</taxon>
        <taxon>Clostridium</taxon>
    </lineage>
</organism>
<evidence type="ECO:0000256" key="11">
    <source>
        <dbReference type="PROSITE-ProRule" id="PRU01248"/>
    </source>
</evidence>
<keyword evidence="10" id="KW-0131">Cell cycle</keyword>
<reference evidence="14 15" key="1">
    <citation type="journal article" date="2001" name="J. Bacteriol.">
        <title>Genome sequence and comparative analysis of the solvent-producing bacterium Clostridium acetobutylicum.</title>
        <authorList>
            <person name="Nolling J."/>
            <person name="Breton G."/>
            <person name="Omelchenko M.V."/>
            <person name="Makarova K.S."/>
            <person name="Zeng Q."/>
            <person name="Gibson R."/>
            <person name="Lee H.M."/>
            <person name="Dubois J."/>
            <person name="Qiu D."/>
            <person name="Hitti J."/>
            <person name="Wolf Y.I."/>
            <person name="Tatusov R.L."/>
            <person name="Sabathe F."/>
            <person name="Doucette-Stamm L."/>
            <person name="Soucaille P."/>
            <person name="Daly M.J."/>
            <person name="Bennett G.N."/>
            <person name="Koonin E.V."/>
            <person name="Smith D.R."/>
        </authorList>
    </citation>
    <scope>NUCLEOTIDE SEQUENCE [LARGE SCALE GENOMIC DNA]</scope>
    <source>
        <strain evidence="15">ATCC 824 / DSM 792 / JCM 1419 / LMG 5710 / VKM B-1787</strain>
    </source>
</reference>
<dbReference type="Pfam" id="PF00589">
    <property type="entry name" value="Phage_integrase"/>
    <property type="match status" value="1"/>
</dbReference>
<dbReference type="GO" id="GO:0015074">
    <property type="term" value="P:DNA integration"/>
    <property type="evidence" value="ECO:0007669"/>
    <property type="project" value="UniProtKB-KW"/>
</dbReference>
<evidence type="ECO:0000256" key="2">
    <source>
        <dbReference type="ARBA" id="ARBA00004496"/>
    </source>
</evidence>
<evidence type="ECO:0000259" key="13">
    <source>
        <dbReference type="PROSITE" id="PS51900"/>
    </source>
</evidence>
<dbReference type="InterPro" id="IPR013762">
    <property type="entry name" value="Integrase-like_cat_sf"/>
</dbReference>
<dbReference type="PROSITE" id="PS51898">
    <property type="entry name" value="TYR_RECOMBINASE"/>
    <property type="match status" value="1"/>
</dbReference>
<evidence type="ECO:0000256" key="8">
    <source>
        <dbReference type="ARBA" id="ARBA00023125"/>
    </source>
</evidence>
<keyword evidence="6" id="KW-0159">Chromosome partition</keyword>
<keyword evidence="4" id="KW-0963">Cytoplasm</keyword>
<evidence type="ECO:0000256" key="6">
    <source>
        <dbReference type="ARBA" id="ARBA00022829"/>
    </source>
</evidence>
<dbReference type="Gene3D" id="1.10.150.130">
    <property type="match status" value="1"/>
</dbReference>
<dbReference type="GO" id="GO:0006310">
    <property type="term" value="P:DNA recombination"/>
    <property type="evidence" value="ECO:0007669"/>
    <property type="project" value="UniProtKB-KW"/>
</dbReference>
<accession>Q97JV3</accession>
<evidence type="ECO:0000256" key="4">
    <source>
        <dbReference type="ARBA" id="ARBA00022490"/>
    </source>
</evidence>
<dbReference type="InterPro" id="IPR002104">
    <property type="entry name" value="Integrase_catalytic"/>
</dbReference>